<feature type="region of interest" description="Disordered" evidence="1">
    <location>
        <begin position="215"/>
        <end position="262"/>
    </location>
</feature>
<accession>A0AAD1XFQ1</accession>
<gene>
    <name evidence="2" type="ORF">ECRASSUSDP1_LOCUS11505</name>
</gene>
<keyword evidence="3" id="KW-1185">Reference proteome</keyword>
<protein>
    <submittedName>
        <fullName evidence="2">Uncharacterized protein</fullName>
    </submittedName>
</protein>
<evidence type="ECO:0000313" key="3">
    <source>
        <dbReference type="Proteomes" id="UP001295684"/>
    </source>
</evidence>
<proteinExistence type="predicted"/>
<reference evidence="2" key="1">
    <citation type="submission" date="2023-07" db="EMBL/GenBank/DDBJ databases">
        <authorList>
            <consortium name="AG Swart"/>
            <person name="Singh M."/>
            <person name="Singh A."/>
            <person name="Seah K."/>
            <person name="Emmerich C."/>
        </authorList>
    </citation>
    <scope>NUCLEOTIDE SEQUENCE</scope>
    <source>
        <strain evidence="2">DP1</strain>
    </source>
</reference>
<feature type="compositionally biased region" description="Polar residues" evidence="1">
    <location>
        <begin position="221"/>
        <end position="240"/>
    </location>
</feature>
<evidence type="ECO:0000256" key="1">
    <source>
        <dbReference type="SAM" id="MobiDB-lite"/>
    </source>
</evidence>
<name>A0AAD1XFQ1_EUPCR</name>
<sequence length="262" mass="30478">MEMEIEKFKKSLQYKYDGFNKILSTIQTDTQGPDTNNEIISQIYEAFDKIKQKIDYIANQRVKEIRNLNNSLNFPSSNRSLIARYKQFQTECVNQLAFLNSYFSSHNYMSFYMRKSDFEYTKDKIQQYSEELTYLKNNKEFDYGLNTSIYNLDINMLEVTLSKISKNLKSSSLKSKKTSTTMPHFSTYKKIAKITKTPKPFRNLPSKATPFKTEEIHLPTLKSSHITPSPRPGNNRQQDLCQIPSRLNKDLDFSSDHGGTGT</sequence>
<comment type="caution">
    <text evidence="2">The sequence shown here is derived from an EMBL/GenBank/DDBJ whole genome shotgun (WGS) entry which is preliminary data.</text>
</comment>
<dbReference type="Proteomes" id="UP001295684">
    <property type="component" value="Unassembled WGS sequence"/>
</dbReference>
<organism evidence="2 3">
    <name type="scientific">Euplotes crassus</name>
    <dbReference type="NCBI Taxonomy" id="5936"/>
    <lineage>
        <taxon>Eukaryota</taxon>
        <taxon>Sar</taxon>
        <taxon>Alveolata</taxon>
        <taxon>Ciliophora</taxon>
        <taxon>Intramacronucleata</taxon>
        <taxon>Spirotrichea</taxon>
        <taxon>Hypotrichia</taxon>
        <taxon>Euplotida</taxon>
        <taxon>Euplotidae</taxon>
        <taxon>Moneuplotes</taxon>
    </lineage>
</organism>
<dbReference type="AlphaFoldDB" id="A0AAD1XFQ1"/>
<evidence type="ECO:0000313" key="2">
    <source>
        <dbReference type="EMBL" id="CAI2370197.1"/>
    </source>
</evidence>
<dbReference type="EMBL" id="CAMPGE010011361">
    <property type="protein sequence ID" value="CAI2370197.1"/>
    <property type="molecule type" value="Genomic_DNA"/>
</dbReference>